<dbReference type="PANTHER" id="PTHR30401:SF0">
    <property type="entry name" value="TRNA 2-SELENOURIDINE SYNTHASE"/>
    <property type="match status" value="1"/>
</dbReference>
<dbReference type="InterPro" id="IPR058840">
    <property type="entry name" value="AAA_SelU"/>
</dbReference>
<comment type="catalytic activity">
    <reaction evidence="2">
        <text>5-methylaminomethyl-S-(2E)-geranyl-thiouridine(34) in tRNA + selenophosphate + H(+) = 5-methylaminomethyl-2-(Se-phospho)selenouridine(34) in tRNA + (2E)-thiogeraniol</text>
        <dbReference type="Rhea" id="RHEA:60172"/>
        <dbReference type="Rhea" id="RHEA-COMP:14654"/>
        <dbReference type="Rhea" id="RHEA-COMP:15523"/>
        <dbReference type="ChEBI" id="CHEBI:15378"/>
        <dbReference type="ChEBI" id="CHEBI:16144"/>
        <dbReference type="ChEBI" id="CHEBI:140632"/>
        <dbReference type="ChEBI" id="CHEBI:143702"/>
        <dbReference type="ChEBI" id="CHEBI:143703"/>
    </reaction>
</comment>
<evidence type="ECO:0000256" key="2">
    <source>
        <dbReference type="HAMAP-Rule" id="MF_01622"/>
    </source>
</evidence>
<gene>
    <name evidence="4" type="primary">mnmH</name>
    <name evidence="2" type="synonym">selU</name>
    <name evidence="4" type="ORF">EHS89_08410</name>
</gene>
<evidence type="ECO:0000259" key="3">
    <source>
        <dbReference type="PROSITE" id="PS50206"/>
    </source>
</evidence>
<evidence type="ECO:0000313" key="5">
    <source>
        <dbReference type="Proteomes" id="UP000267535"/>
    </source>
</evidence>
<protein>
    <recommendedName>
        <fullName evidence="2">tRNA 2-selenouridine synthase</fullName>
        <ecNumber evidence="2">2.9.1.3</ecNumber>
    </recommendedName>
</protein>
<comment type="function">
    <text evidence="2">Involved in the post-transcriptional modification of the uridine at the wobble position (U34) of tRNA(Lys), tRNA(Glu) and tRNA(Gln). Catalyzes the conversion of 2-thiouridine (S2U-RNA) to 2-selenouridine (Se2U-RNA). Acts in a two-step process involving geranylation of 2-thiouridine (S2U) to S-geranyl-2-thiouridine (geS2U) and subsequent selenation of the latter derivative to 2-selenouridine (Se2U) in the tRNA chain.</text>
</comment>
<dbReference type="PANTHER" id="PTHR30401">
    <property type="entry name" value="TRNA 2-SELENOURIDINE SYNTHASE"/>
    <property type="match status" value="1"/>
</dbReference>
<dbReference type="PROSITE" id="PS50206">
    <property type="entry name" value="RHODANESE_3"/>
    <property type="match status" value="1"/>
</dbReference>
<dbReference type="GO" id="GO:0002098">
    <property type="term" value="P:tRNA wobble uridine modification"/>
    <property type="evidence" value="ECO:0007669"/>
    <property type="project" value="UniProtKB-UniRule"/>
</dbReference>
<dbReference type="Pfam" id="PF26341">
    <property type="entry name" value="AAA_SelU"/>
    <property type="match status" value="1"/>
</dbReference>
<comment type="similarity">
    <text evidence="2">Belongs to the SelU family.</text>
</comment>
<dbReference type="NCBIfam" id="NF008751">
    <property type="entry name" value="PRK11784.1-3"/>
    <property type="match status" value="1"/>
</dbReference>
<dbReference type="NCBIfam" id="TIGR03167">
    <property type="entry name" value="tRNA_sel_U_synt"/>
    <property type="match status" value="1"/>
</dbReference>
<dbReference type="EMBL" id="RQXV01000003">
    <property type="protein sequence ID" value="RRD00218.1"/>
    <property type="molecule type" value="Genomic_DNA"/>
</dbReference>
<dbReference type="InterPro" id="IPR017582">
    <property type="entry name" value="SelU"/>
</dbReference>
<dbReference type="SMART" id="SM00450">
    <property type="entry name" value="RHOD"/>
    <property type="match status" value="1"/>
</dbReference>
<evidence type="ECO:0000256" key="1">
    <source>
        <dbReference type="ARBA" id="ARBA00023266"/>
    </source>
</evidence>
<comment type="catalytic activity">
    <reaction evidence="2">
        <text>5-methylaminomethyl-2-thiouridine(34) in tRNA + (2E)-geranyl diphosphate = 5-methylaminomethyl-S-(2E)-geranyl-thiouridine(34) in tRNA + diphosphate</text>
        <dbReference type="Rhea" id="RHEA:14085"/>
        <dbReference type="Rhea" id="RHEA-COMP:10195"/>
        <dbReference type="Rhea" id="RHEA-COMP:14654"/>
        <dbReference type="ChEBI" id="CHEBI:33019"/>
        <dbReference type="ChEBI" id="CHEBI:58057"/>
        <dbReference type="ChEBI" id="CHEBI:74455"/>
        <dbReference type="ChEBI" id="CHEBI:140632"/>
    </reaction>
</comment>
<comment type="catalytic activity">
    <reaction evidence="2">
        <text>5-methylaminomethyl-2-thiouridine(34) in tRNA + selenophosphate + (2E)-geranyl diphosphate + H2O + H(+) = 5-methylaminomethyl-2-selenouridine(34) in tRNA + (2E)-thiogeraniol + phosphate + diphosphate</text>
        <dbReference type="Rhea" id="RHEA:42716"/>
        <dbReference type="Rhea" id="RHEA-COMP:10195"/>
        <dbReference type="Rhea" id="RHEA-COMP:10196"/>
        <dbReference type="ChEBI" id="CHEBI:15377"/>
        <dbReference type="ChEBI" id="CHEBI:15378"/>
        <dbReference type="ChEBI" id="CHEBI:16144"/>
        <dbReference type="ChEBI" id="CHEBI:33019"/>
        <dbReference type="ChEBI" id="CHEBI:43474"/>
        <dbReference type="ChEBI" id="CHEBI:58057"/>
        <dbReference type="ChEBI" id="CHEBI:74455"/>
        <dbReference type="ChEBI" id="CHEBI:82743"/>
        <dbReference type="ChEBI" id="CHEBI:143703"/>
        <dbReference type="EC" id="2.9.1.3"/>
    </reaction>
</comment>
<dbReference type="Proteomes" id="UP000267535">
    <property type="component" value="Unassembled WGS sequence"/>
</dbReference>
<feature type="active site" description="S-selanylcysteine intermediate" evidence="2">
    <location>
        <position position="95"/>
    </location>
</feature>
<evidence type="ECO:0000313" key="4">
    <source>
        <dbReference type="EMBL" id="RRD00218.1"/>
    </source>
</evidence>
<dbReference type="AlphaFoldDB" id="A0A3P1SSW1"/>
<dbReference type="InterPro" id="IPR036873">
    <property type="entry name" value="Rhodanese-like_dom_sf"/>
</dbReference>
<dbReference type="GO" id="GO:0043828">
    <property type="term" value="F:tRNA 2-selenouridine synthase activity"/>
    <property type="evidence" value="ECO:0007669"/>
    <property type="project" value="UniProtKB-EC"/>
</dbReference>
<accession>A0A3P1SSW1</accession>
<name>A0A3P1SSW1_9GAMM</name>
<dbReference type="HAMAP" id="MF_01622">
    <property type="entry name" value="tRNA_sel_U_synth"/>
    <property type="match status" value="1"/>
</dbReference>
<keyword evidence="1 2" id="KW-0711">Selenium</keyword>
<dbReference type="InterPro" id="IPR001763">
    <property type="entry name" value="Rhodanese-like_dom"/>
</dbReference>
<feature type="domain" description="Rhodanese" evidence="3">
    <location>
        <begin position="12"/>
        <end position="135"/>
    </location>
</feature>
<reference evidence="4 5" key="1">
    <citation type="submission" date="2018-11" db="EMBL/GenBank/DDBJ databases">
        <title>The draft genome sequence of Amphritea balenae JAMM 1525T.</title>
        <authorList>
            <person name="Fang Z."/>
            <person name="Zhang Y."/>
            <person name="Han X."/>
        </authorList>
    </citation>
    <scope>NUCLEOTIDE SEQUENCE [LARGE SCALE GENOMIC DNA]</scope>
    <source>
        <strain evidence="4 5">JAMM 1525</strain>
    </source>
</reference>
<keyword evidence="5" id="KW-1185">Reference proteome</keyword>
<dbReference type="RefSeq" id="WP_124925688.1">
    <property type="nucleotide sequence ID" value="NZ_BMOH01000005.1"/>
</dbReference>
<dbReference type="CDD" id="cd01520">
    <property type="entry name" value="RHOD_YbbB"/>
    <property type="match status" value="1"/>
</dbReference>
<dbReference type="GO" id="GO:0016765">
    <property type="term" value="F:transferase activity, transferring alkyl or aryl (other than methyl) groups"/>
    <property type="evidence" value="ECO:0007669"/>
    <property type="project" value="UniProtKB-UniRule"/>
</dbReference>
<dbReference type="SUPFAM" id="SSF52821">
    <property type="entry name" value="Rhodanese/Cell cycle control phosphatase"/>
    <property type="match status" value="1"/>
</dbReference>
<comment type="catalytic activity">
    <reaction evidence="2">
        <text>5-methylaminomethyl-2-(Se-phospho)selenouridine(34) in tRNA + H2O = 5-methylaminomethyl-2-selenouridine(34) in tRNA + phosphate</text>
        <dbReference type="Rhea" id="RHEA:60176"/>
        <dbReference type="Rhea" id="RHEA-COMP:10196"/>
        <dbReference type="Rhea" id="RHEA-COMP:15523"/>
        <dbReference type="ChEBI" id="CHEBI:15377"/>
        <dbReference type="ChEBI" id="CHEBI:43474"/>
        <dbReference type="ChEBI" id="CHEBI:82743"/>
        <dbReference type="ChEBI" id="CHEBI:143702"/>
    </reaction>
</comment>
<comment type="caution">
    <text evidence="4">The sequence shown here is derived from an EMBL/GenBank/DDBJ whole genome shotgun (WGS) entry which is preliminary data.</text>
</comment>
<dbReference type="Gene3D" id="3.40.250.10">
    <property type="entry name" value="Rhodanese-like domain"/>
    <property type="match status" value="1"/>
</dbReference>
<keyword evidence="2" id="KW-0808">Transferase</keyword>
<proteinExistence type="inferred from homology"/>
<comment type="subunit">
    <text evidence="2">Monomer.</text>
</comment>
<sequence length="364" mass="41772">MREDTCNYRELFLNDTPMIDLRAPIEFSQGAFPSAVSLPLMTDEERTLVGTCYKEQGQQKAIILGHKLVSGATKEQRMALWLDFCNKNPEGYLYCFRGGLRSHTTQQWLKDAGVDYPLITGGYKALRNALLSVFEDVATQLSFHIVGGKTGSAKTLMVNRLDNAIDLEGAAHHRGSSFGPYVEPASTQINFENQTSIQLLKKQNAGHQQLVFEDEGRNIGSVDLPRPIYLKMQDSPVIVIEDPFDIRIQRLLKDYVIDMVASYIAHYGEEQGQQLCSEYLFSGLDKIRKRLGNERWQILRKEMTKAINQHQSGAGFEQHINWLQPLLEWYYDPMYEYQLSLKADRITFRGDWQECHDYLVETTR</sequence>
<organism evidence="4 5">
    <name type="scientific">Amphritea balenae</name>
    <dbReference type="NCBI Taxonomy" id="452629"/>
    <lineage>
        <taxon>Bacteria</taxon>
        <taxon>Pseudomonadati</taxon>
        <taxon>Pseudomonadota</taxon>
        <taxon>Gammaproteobacteria</taxon>
        <taxon>Oceanospirillales</taxon>
        <taxon>Oceanospirillaceae</taxon>
        <taxon>Amphritea</taxon>
    </lineage>
</organism>
<dbReference type="EC" id="2.9.1.3" evidence="2"/>
<dbReference type="OrthoDB" id="9808735at2"/>